<dbReference type="SUPFAM" id="SSF52540">
    <property type="entry name" value="P-loop containing nucleoside triphosphate hydrolases"/>
    <property type="match status" value="1"/>
</dbReference>
<feature type="domain" description="ABC transporter" evidence="5">
    <location>
        <begin position="6"/>
        <end position="244"/>
    </location>
</feature>
<dbReference type="PROSITE" id="PS50893">
    <property type="entry name" value="ABC_TRANSPORTER_2"/>
    <property type="match status" value="1"/>
</dbReference>
<dbReference type="Pfam" id="PF00005">
    <property type="entry name" value="ABC_tran"/>
    <property type="match status" value="1"/>
</dbReference>
<keyword evidence="4 6" id="KW-0067">ATP-binding</keyword>
<dbReference type="InterPro" id="IPR017871">
    <property type="entry name" value="ABC_transporter-like_CS"/>
</dbReference>
<keyword evidence="3" id="KW-0547">Nucleotide-binding</keyword>
<comment type="caution">
    <text evidence="6">The sequence shown here is derived from an EMBL/GenBank/DDBJ whole genome shotgun (WGS) entry which is preliminary data.</text>
</comment>
<gene>
    <name evidence="6" type="ORF">SAMN05421578_12421</name>
</gene>
<dbReference type="Proteomes" id="UP000186666">
    <property type="component" value="Unassembled WGS sequence"/>
</dbReference>
<dbReference type="SMART" id="SM00382">
    <property type="entry name" value="AAA"/>
    <property type="match status" value="1"/>
</dbReference>
<dbReference type="InterPro" id="IPR003593">
    <property type="entry name" value="AAA+_ATPase"/>
</dbReference>
<comment type="similarity">
    <text evidence="1">Belongs to the ABC transporter superfamily.</text>
</comment>
<reference evidence="6 7" key="1">
    <citation type="submission" date="2017-01" db="EMBL/GenBank/DDBJ databases">
        <authorList>
            <person name="Varghese N."/>
            <person name="Submissions S."/>
        </authorList>
    </citation>
    <scope>NUCLEOTIDE SEQUENCE [LARGE SCALE GENOMIC DNA]</scope>
    <source>
        <strain evidence="6 7">ATCC 23464</strain>
    </source>
</reference>
<protein>
    <submittedName>
        <fullName evidence="6">ABC transport system ATP-binding protein</fullName>
    </submittedName>
</protein>
<dbReference type="PROSITE" id="PS00211">
    <property type="entry name" value="ABC_TRANSPORTER_1"/>
    <property type="match status" value="1"/>
</dbReference>
<evidence type="ECO:0000313" key="6">
    <source>
        <dbReference type="EMBL" id="SIR62634.1"/>
    </source>
</evidence>
<dbReference type="InterPro" id="IPR017911">
    <property type="entry name" value="MacB-like_ATP-bd"/>
</dbReference>
<dbReference type="PANTHER" id="PTHR42798">
    <property type="entry name" value="LIPOPROTEIN-RELEASING SYSTEM ATP-BINDING PROTEIN LOLD"/>
    <property type="match status" value="1"/>
</dbReference>
<dbReference type="EMBL" id="FTNK01000024">
    <property type="protein sequence ID" value="SIR62634.1"/>
    <property type="molecule type" value="Genomic_DNA"/>
</dbReference>
<dbReference type="Gene3D" id="3.40.50.300">
    <property type="entry name" value="P-loop containing nucleotide triphosphate hydrolases"/>
    <property type="match status" value="1"/>
</dbReference>
<evidence type="ECO:0000259" key="5">
    <source>
        <dbReference type="PROSITE" id="PS50893"/>
    </source>
</evidence>
<dbReference type="InterPro" id="IPR027417">
    <property type="entry name" value="P-loop_NTPase"/>
</dbReference>
<dbReference type="CDD" id="cd03255">
    <property type="entry name" value="ABC_MJ0796_LolCDE_FtsE"/>
    <property type="match status" value="1"/>
</dbReference>
<evidence type="ECO:0000256" key="2">
    <source>
        <dbReference type="ARBA" id="ARBA00022448"/>
    </source>
</evidence>
<accession>A0ABY1KCX9</accession>
<evidence type="ECO:0000256" key="3">
    <source>
        <dbReference type="ARBA" id="ARBA00022741"/>
    </source>
</evidence>
<evidence type="ECO:0000256" key="1">
    <source>
        <dbReference type="ARBA" id="ARBA00005417"/>
    </source>
</evidence>
<keyword evidence="7" id="KW-1185">Reference proteome</keyword>
<sequence>MNMETLQLNQVSKIYNGKVSYKALSDITFKIQQGEFVGIMGPSGSGKTTLLNLISTIDEPTSGEILINNKRTTGLSKKELATFRRREFGLVFQDFNLLDTLTVKENIILPLSLDRKSVVEMNIRVQEIAERIGIADILDKRTYEISGGQRQRAAIARAVIHKPSLLLADEPTGNLDSNSARNVMRMMETLNREDHTTTLLVTHDPVAASYCQRIIFIKDGQLHNELRRGENKQTFYQEIINTLSFLGGESRDI</sequence>
<proteinExistence type="inferred from homology"/>
<evidence type="ECO:0000313" key="7">
    <source>
        <dbReference type="Proteomes" id="UP000186666"/>
    </source>
</evidence>
<dbReference type="PANTHER" id="PTHR42798:SF7">
    <property type="entry name" value="ALPHA-D-RIBOSE 1-METHYLPHOSPHONATE 5-TRIPHOSPHATE SYNTHASE SUBUNIT PHNL"/>
    <property type="match status" value="1"/>
</dbReference>
<evidence type="ECO:0000256" key="4">
    <source>
        <dbReference type="ARBA" id="ARBA00022840"/>
    </source>
</evidence>
<organism evidence="6 7">
    <name type="scientific">Paenibacillus macquariensis</name>
    <dbReference type="NCBI Taxonomy" id="948756"/>
    <lineage>
        <taxon>Bacteria</taxon>
        <taxon>Bacillati</taxon>
        <taxon>Bacillota</taxon>
        <taxon>Bacilli</taxon>
        <taxon>Bacillales</taxon>
        <taxon>Paenibacillaceae</taxon>
        <taxon>Paenibacillus</taxon>
    </lineage>
</organism>
<dbReference type="InterPro" id="IPR003439">
    <property type="entry name" value="ABC_transporter-like_ATP-bd"/>
</dbReference>
<dbReference type="GO" id="GO:0005524">
    <property type="term" value="F:ATP binding"/>
    <property type="evidence" value="ECO:0007669"/>
    <property type="project" value="UniProtKB-KW"/>
</dbReference>
<keyword evidence="2" id="KW-0813">Transport</keyword>
<name>A0ABY1KCX9_9BACL</name>